<dbReference type="AlphaFoldDB" id="I4BB19"/>
<dbReference type="STRING" id="869212.Turpa_3842"/>
<proteinExistence type="predicted"/>
<keyword evidence="2" id="KW-1185">Reference proteome</keyword>
<dbReference type="KEGG" id="tpx:Turpa_3842"/>
<gene>
    <name evidence="1" type="ordered locus">Turpa_3842</name>
</gene>
<dbReference type="RefSeq" id="WP_014804953.1">
    <property type="nucleotide sequence ID" value="NC_018020.1"/>
</dbReference>
<evidence type="ECO:0000313" key="2">
    <source>
        <dbReference type="Proteomes" id="UP000006048"/>
    </source>
</evidence>
<name>I4BB19_TURPD</name>
<organism evidence="1 2">
    <name type="scientific">Turneriella parva (strain ATCC BAA-1111 / DSM 21527 / NCTC 11395 / H)</name>
    <name type="common">Leptospira parva</name>
    <dbReference type="NCBI Taxonomy" id="869212"/>
    <lineage>
        <taxon>Bacteria</taxon>
        <taxon>Pseudomonadati</taxon>
        <taxon>Spirochaetota</taxon>
        <taxon>Spirochaetia</taxon>
        <taxon>Leptospirales</taxon>
        <taxon>Leptospiraceae</taxon>
        <taxon>Turneriella</taxon>
    </lineage>
</organism>
<evidence type="ECO:0000313" key="1">
    <source>
        <dbReference type="EMBL" id="AFM14476.1"/>
    </source>
</evidence>
<dbReference type="EMBL" id="CP002959">
    <property type="protein sequence ID" value="AFM14476.1"/>
    <property type="molecule type" value="Genomic_DNA"/>
</dbReference>
<dbReference type="Proteomes" id="UP000006048">
    <property type="component" value="Chromosome"/>
</dbReference>
<protein>
    <recommendedName>
        <fullName evidence="3">Barstar (barnase inhibitor) domain-containing protein</fullName>
    </recommendedName>
</protein>
<sequence length="92" mass="10472">MSRAERRIVIHCPGVEKAADFFGYFRDVLHSTFDNNLEMLQRVIESDVEGPLVVELRDYHHASEESRLVLSSLTRIIEKAAAKTGNIRSEVT</sequence>
<evidence type="ECO:0008006" key="3">
    <source>
        <dbReference type="Google" id="ProtNLM"/>
    </source>
</evidence>
<accession>I4BB19</accession>
<reference evidence="1 2" key="1">
    <citation type="submission" date="2012-06" db="EMBL/GenBank/DDBJ databases">
        <title>The complete chromosome of genome of Turneriella parva DSM 21527.</title>
        <authorList>
            <consortium name="US DOE Joint Genome Institute (JGI-PGF)"/>
            <person name="Lucas S."/>
            <person name="Han J."/>
            <person name="Lapidus A."/>
            <person name="Bruce D."/>
            <person name="Goodwin L."/>
            <person name="Pitluck S."/>
            <person name="Peters L."/>
            <person name="Kyrpides N."/>
            <person name="Mavromatis K."/>
            <person name="Ivanova N."/>
            <person name="Mikhailova N."/>
            <person name="Chertkov O."/>
            <person name="Detter J.C."/>
            <person name="Tapia R."/>
            <person name="Han C."/>
            <person name="Land M."/>
            <person name="Hauser L."/>
            <person name="Markowitz V."/>
            <person name="Cheng J.-F."/>
            <person name="Hugenholtz P."/>
            <person name="Woyke T."/>
            <person name="Wu D."/>
            <person name="Gronow S."/>
            <person name="Wellnitz S."/>
            <person name="Brambilla E."/>
            <person name="Klenk H.-P."/>
            <person name="Eisen J.A."/>
        </authorList>
    </citation>
    <scope>NUCLEOTIDE SEQUENCE [LARGE SCALE GENOMIC DNA]</scope>
    <source>
        <strain evidence="2">ATCC BAA-1111 / DSM 21527 / NCTC 11395 / H</strain>
    </source>
</reference>
<dbReference type="HOGENOM" id="CLU_2412332_0_0_12"/>